<dbReference type="HOGENOM" id="CLU_1355891_0_0_1"/>
<sequence length="202" mass="20770">MTVLTFGVATTISFTGSTAPFAAPALAGTLTGIVTISAAPDSGGINATVAGSAGAGAVVGAISAVAENGSALIGAFLGSASSAAVTCCSAGFAGVVNTGLTTGPVGWLLLGAEQQPDRREMGATFDCWKPVVRDNSAQLSSGKLLKDIFEDRRVKEIIVHESRNKFNLPELSLVNIWDEQFDINYLVLPYNNQLVAHAVRVS</sequence>
<gene>
    <name evidence="1" type="ORF">DAPPUDRAFT_255671</name>
</gene>
<name>E9H9V3_DAPPU</name>
<dbReference type="AlphaFoldDB" id="E9H9V3"/>
<evidence type="ECO:0000313" key="2">
    <source>
        <dbReference type="Proteomes" id="UP000000305"/>
    </source>
</evidence>
<dbReference type="KEGG" id="dpx:DAPPUDRAFT_255671"/>
<keyword evidence="2" id="KW-1185">Reference proteome</keyword>
<organism evidence="1 2">
    <name type="scientific">Daphnia pulex</name>
    <name type="common">Water flea</name>
    <dbReference type="NCBI Taxonomy" id="6669"/>
    <lineage>
        <taxon>Eukaryota</taxon>
        <taxon>Metazoa</taxon>
        <taxon>Ecdysozoa</taxon>
        <taxon>Arthropoda</taxon>
        <taxon>Crustacea</taxon>
        <taxon>Branchiopoda</taxon>
        <taxon>Diplostraca</taxon>
        <taxon>Cladocera</taxon>
        <taxon>Anomopoda</taxon>
        <taxon>Daphniidae</taxon>
        <taxon>Daphnia</taxon>
    </lineage>
</organism>
<reference evidence="1 2" key="1">
    <citation type="journal article" date="2011" name="Science">
        <title>The ecoresponsive genome of Daphnia pulex.</title>
        <authorList>
            <person name="Colbourne J.K."/>
            <person name="Pfrender M.E."/>
            <person name="Gilbert D."/>
            <person name="Thomas W.K."/>
            <person name="Tucker A."/>
            <person name="Oakley T.H."/>
            <person name="Tokishita S."/>
            <person name="Aerts A."/>
            <person name="Arnold G.J."/>
            <person name="Basu M.K."/>
            <person name="Bauer D.J."/>
            <person name="Caceres C.E."/>
            <person name="Carmel L."/>
            <person name="Casola C."/>
            <person name="Choi J.H."/>
            <person name="Detter J.C."/>
            <person name="Dong Q."/>
            <person name="Dusheyko S."/>
            <person name="Eads B.D."/>
            <person name="Frohlich T."/>
            <person name="Geiler-Samerotte K.A."/>
            <person name="Gerlach D."/>
            <person name="Hatcher P."/>
            <person name="Jogdeo S."/>
            <person name="Krijgsveld J."/>
            <person name="Kriventseva E.V."/>
            <person name="Kultz D."/>
            <person name="Laforsch C."/>
            <person name="Lindquist E."/>
            <person name="Lopez J."/>
            <person name="Manak J.R."/>
            <person name="Muller J."/>
            <person name="Pangilinan J."/>
            <person name="Patwardhan R.P."/>
            <person name="Pitluck S."/>
            <person name="Pritham E.J."/>
            <person name="Rechtsteiner A."/>
            <person name="Rho M."/>
            <person name="Rogozin I.B."/>
            <person name="Sakarya O."/>
            <person name="Salamov A."/>
            <person name="Schaack S."/>
            <person name="Shapiro H."/>
            <person name="Shiga Y."/>
            <person name="Skalitzky C."/>
            <person name="Smith Z."/>
            <person name="Souvorov A."/>
            <person name="Sung W."/>
            <person name="Tang Z."/>
            <person name="Tsuchiya D."/>
            <person name="Tu H."/>
            <person name="Vos H."/>
            <person name="Wang M."/>
            <person name="Wolf Y.I."/>
            <person name="Yamagata H."/>
            <person name="Yamada T."/>
            <person name="Ye Y."/>
            <person name="Shaw J.R."/>
            <person name="Andrews J."/>
            <person name="Crease T.J."/>
            <person name="Tang H."/>
            <person name="Lucas S.M."/>
            <person name="Robertson H.M."/>
            <person name="Bork P."/>
            <person name="Koonin E.V."/>
            <person name="Zdobnov E.M."/>
            <person name="Grigoriev I.V."/>
            <person name="Lynch M."/>
            <person name="Boore J.L."/>
        </authorList>
    </citation>
    <scope>NUCLEOTIDE SEQUENCE [LARGE SCALE GENOMIC DNA]</scope>
</reference>
<accession>E9H9V3</accession>
<dbReference type="OMA" id="DRREMGA"/>
<evidence type="ECO:0000313" key="1">
    <source>
        <dbReference type="EMBL" id="EFX71464.1"/>
    </source>
</evidence>
<dbReference type="eggNOG" id="ENOG502SVYI">
    <property type="taxonomic scope" value="Eukaryota"/>
</dbReference>
<proteinExistence type="predicted"/>
<protein>
    <submittedName>
        <fullName evidence="1">Uncharacterized protein</fullName>
    </submittedName>
</protein>
<dbReference type="Proteomes" id="UP000000305">
    <property type="component" value="Unassembled WGS sequence"/>
</dbReference>
<dbReference type="OrthoDB" id="3553439at2759"/>
<dbReference type="InParanoid" id="E9H9V3"/>
<dbReference type="EMBL" id="GL732609">
    <property type="protein sequence ID" value="EFX71464.1"/>
    <property type="molecule type" value="Genomic_DNA"/>
</dbReference>